<sequence>MESDLYAGWLPDPFYYIFHLIAWMAPVVGLQLAIGWKIFLPNLRAILWPPFWVGTYLIFTDVIAVHFGIWHFDPTLILSGTVDASSSPIAHFLLQPLGVPLEEWIFFYLTALLCSQSFVLFLPERYRHSGSKAG</sequence>
<keyword evidence="1" id="KW-0812">Transmembrane</keyword>
<feature type="transmembrane region" description="Helical" evidence="1">
    <location>
        <begin position="104"/>
        <end position="122"/>
    </location>
</feature>
<keyword evidence="1" id="KW-1133">Transmembrane helix</keyword>
<dbReference type="Proteomes" id="UP000525652">
    <property type="component" value="Unassembled WGS sequence"/>
</dbReference>
<feature type="transmembrane region" description="Helical" evidence="1">
    <location>
        <begin position="51"/>
        <end position="72"/>
    </location>
</feature>
<evidence type="ECO:0000256" key="1">
    <source>
        <dbReference type="SAM" id="Phobius"/>
    </source>
</evidence>
<comment type="caution">
    <text evidence="2">The sequence shown here is derived from an EMBL/GenBank/DDBJ whole genome shotgun (WGS) entry which is preliminary data.</text>
</comment>
<dbReference type="RefSeq" id="WP_185695001.1">
    <property type="nucleotide sequence ID" value="NZ_JACHVA010000143.1"/>
</dbReference>
<evidence type="ECO:0008006" key="4">
    <source>
        <dbReference type="Google" id="ProtNLM"/>
    </source>
</evidence>
<keyword evidence="1" id="KW-0472">Membrane</keyword>
<reference evidence="2 3" key="1">
    <citation type="submission" date="2020-07" db="EMBL/GenBank/DDBJ databases">
        <authorList>
            <person name="Feng X."/>
        </authorList>
    </citation>
    <scope>NUCLEOTIDE SEQUENCE [LARGE SCALE GENOMIC DNA]</scope>
    <source>
        <strain evidence="2 3">JCM14086</strain>
    </source>
</reference>
<dbReference type="EMBL" id="JACHVA010000143">
    <property type="protein sequence ID" value="MBC2604391.1"/>
    <property type="molecule type" value="Genomic_DNA"/>
</dbReference>
<protein>
    <recommendedName>
        <fullName evidence="4">Lycopene cyclase domain-containing protein</fullName>
    </recommendedName>
</protein>
<evidence type="ECO:0000313" key="3">
    <source>
        <dbReference type="Proteomes" id="UP000525652"/>
    </source>
</evidence>
<proteinExistence type="predicted"/>
<accession>A0A7X1B2E4</accession>
<keyword evidence="3" id="KW-1185">Reference proteome</keyword>
<feature type="transmembrane region" description="Helical" evidence="1">
    <location>
        <begin position="14"/>
        <end position="39"/>
    </location>
</feature>
<evidence type="ECO:0000313" key="2">
    <source>
        <dbReference type="EMBL" id="MBC2604391.1"/>
    </source>
</evidence>
<gene>
    <name evidence="2" type="ORF">H5P30_21635</name>
</gene>
<organism evidence="2 3">
    <name type="scientific">Puniceicoccus vermicola</name>
    <dbReference type="NCBI Taxonomy" id="388746"/>
    <lineage>
        <taxon>Bacteria</taxon>
        <taxon>Pseudomonadati</taxon>
        <taxon>Verrucomicrobiota</taxon>
        <taxon>Opitutia</taxon>
        <taxon>Puniceicoccales</taxon>
        <taxon>Puniceicoccaceae</taxon>
        <taxon>Puniceicoccus</taxon>
    </lineage>
</organism>
<dbReference type="AlphaFoldDB" id="A0A7X1B2E4"/>
<name>A0A7X1B2E4_9BACT</name>